<dbReference type="OrthoDB" id="119867at2"/>
<reference evidence="3 4" key="1">
    <citation type="submission" date="2019-09" db="EMBL/GenBank/DDBJ databases">
        <title>Serinicoccus pratensis sp. nov., isolated from meadow soil.</title>
        <authorList>
            <person name="Zhang W."/>
        </authorList>
    </citation>
    <scope>NUCLEOTIDE SEQUENCE [LARGE SCALE GENOMIC DNA]</scope>
    <source>
        <strain evidence="3 4">W204</strain>
    </source>
</reference>
<keyword evidence="4" id="KW-1185">Reference proteome</keyword>
<dbReference type="KEGG" id="serw:FY030_08115"/>
<dbReference type="AlphaFoldDB" id="A0A5J6V5U6"/>
<keyword evidence="2" id="KW-0812">Transmembrane</keyword>
<dbReference type="Proteomes" id="UP000326546">
    <property type="component" value="Chromosome"/>
</dbReference>
<feature type="transmembrane region" description="Helical" evidence="2">
    <location>
        <begin position="148"/>
        <end position="166"/>
    </location>
</feature>
<sequence>MSAATSSVELPTWLASGYALVLLLVAYGIDLLARRAHTANDQHQTRGFVYHEDHDAWLCPEDQWLWPQSFDPENRLMRYRGSPSVCNSCPVKDSCTSTDDGRELGRPVDAWPSSESARFHRGIACAVHVLAVVFPVVTTFTVEHWASQVILLSTALLVTIGGLPLWSHLRNSPVAPEGVLFRSLDENLQEREQVVQTLRRRRTTYASDRRSDADAPGAPVDLVLGQTRYASQRREAQENA</sequence>
<gene>
    <name evidence="3" type="ORF">FY030_08115</name>
</gene>
<dbReference type="RefSeq" id="WP_158061070.1">
    <property type="nucleotide sequence ID" value="NZ_CP044427.1"/>
</dbReference>
<feature type="transmembrane region" description="Helical" evidence="2">
    <location>
        <begin position="123"/>
        <end position="142"/>
    </location>
</feature>
<feature type="transmembrane region" description="Helical" evidence="2">
    <location>
        <begin position="12"/>
        <end position="33"/>
    </location>
</feature>
<accession>A0A5J6V5U6</accession>
<evidence type="ECO:0000256" key="2">
    <source>
        <dbReference type="SAM" id="Phobius"/>
    </source>
</evidence>
<protein>
    <recommendedName>
        <fullName evidence="5">Transposase</fullName>
    </recommendedName>
</protein>
<evidence type="ECO:0008006" key="5">
    <source>
        <dbReference type="Google" id="ProtNLM"/>
    </source>
</evidence>
<dbReference type="EMBL" id="CP044427">
    <property type="protein sequence ID" value="QFG68684.1"/>
    <property type="molecule type" value="Genomic_DNA"/>
</dbReference>
<keyword evidence="2" id="KW-0472">Membrane</keyword>
<organism evidence="3 4">
    <name type="scientific">Ornithinimicrobium pratense</name>
    <dbReference type="NCBI Taxonomy" id="2593973"/>
    <lineage>
        <taxon>Bacteria</taxon>
        <taxon>Bacillati</taxon>
        <taxon>Actinomycetota</taxon>
        <taxon>Actinomycetes</taxon>
        <taxon>Micrococcales</taxon>
        <taxon>Ornithinimicrobiaceae</taxon>
        <taxon>Ornithinimicrobium</taxon>
    </lineage>
</organism>
<proteinExistence type="predicted"/>
<name>A0A5J6V5U6_9MICO</name>
<keyword evidence="2" id="KW-1133">Transmembrane helix</keyword>
<feature type="region of interest" description="Disordered" evidence="1">
    <location>
        <begin position="201"/>
        <end position="221"/>
    </location>
</feature>
<evidence type="ECO:0000313" key="4">
    <source>
        <dbReference type="Proteomes" id="UP000326546"/>
    </source>
</evidence>
<evidence type="ECO:0000313" key="3">
    <source>
        <dbReference type="EMBL" id="QFG68684.1"/>
    </source>
</evidence>
<evidence type="ECO:0000256" key="1">
    <source>
        <dbReference type="SAM" id="MobiDB-lite"/>
    </source>
</evidence>